<feature type="domain" description="GRF-type" evidence="15">
    <location>
        <begin position="877"/>
        <end position="924"/>
    </location>
</feature>
<evidence type="ECO:0000313" key="16">
    <source>
        <dbReference type="EMBL" id="BAM82774.1"/>
    </source>
</evidence>
<dbReference type="RefSeq" id="XP_005538810.1">
    <property type="nucleotide sequence ID" value="XM_005538753.1"/>
</dbReference>
<feature type="binding site" evidence="11">
    <location>
        <position position="273"/>
    </location>
    <ligand>
        <name>Mg(2+)</name>
        <dbReference type="ChEBI" id="CHEBI:18420"/>
        <label>1</label>
    </ligand>
</feature>
<dbReference type="Gene3D" id="3.60.10.10">
    <property type="entry name" value="Endonuclease/exonuclease/phosphatase"/>
    <property type="match status" value="1"/>
</dbReference>
<keyword evidence="8 11" id="KW-0460">Magnesium</keyword>
<evidence type="ECO:0000256" key="11">
    <source>
        <dbReference type="PIRSR" id="PIRSR604808-2"/>
    </source>
</evidence>
<name>M1VBP0_CYAM1</name>
<dbReference type="GO" id="GO:0006284">
    <property type="term" value="P:base-excision repair"/>
    <property type="evidence" value="ECO:0007669"/>
    <property type="project" value="TreeGrafter"/>
</dbReference>
<dbReference type="PROSITE" id="PS00726">
    <property type="entry name" value="AP_NUCLEASE_F1_1"/>
    <property type="match status" value="1"/>
</dbReference>
<evidence type="ECO:0000256" key="6">
    <source>
        <dbReference type="ARBA" id="ARBA00022801"/>
    </source>
</evidence>
<dbReference type="SUPFAM" id="SSF56219">
    <property type="entry name" value="DNase I-like"/>
    <property type="match status" value="1"/>
</dbReference>
<feature type="binding site" evidence="11">
    <location>
        <position position="451"/>
    </location>
    <ligand>
        <name>Mg(2+)</name>
        <dbReference type="ChEBI" id="CHEBI:18420"/>
        <label>1</label>
    </ligand>
</feature>
<dbReference type="InterPro" id="IPR020848">
    <property type="entry name" value="AP_endonuclease_F1_CS"/>
</dbReference>
<dbReference type="eggNOG" id="KOG1294">
    <property type="taxonomic scope" value="Eukaryota"/>
</dbReference>
<gene>
    <name evidence="16" type="ORF">CYME_CMS149C</name>
</gene>
<feature type="site" description="Transition state stabilizer" evidence="12">
    <location>
        <position position="273"/>
    </location>
</feature>
<protein>
    <recommendedName>
        <fullName evidence="3">DNA-(apurinic or apyrimidinic site) endonuclease 2</fullName>
    </recommendedName>
</protein>
<dbReference type="PROSITE" id="PS51999">
    <property type="entry name" value="ZF_GRF"/>
    <property type="match status" value="1"/>
</dbReference>
<keyword evidence="9" id="KW-0539">Nucleus</keyword>
<evidence type="ECO:0000256" key="3">
    <source>
        <dbReference type="ARBA" id="ARBA00013541"/>
    </source>
</evidence>
<dbReference type="GO" id="GO:0008081">
    <property type="term" value="F:phosphoric diester hydrolase activity"/>
    <property type="evidence" value="ECO:0007669"/>
    <property type="project" value="TreeGrafter"/>
</dbReference>
<comment type="cofactor">
    <cofactor evidence="1">
        <name>Mn(2+)</name>
        <dbReference type="ChEBI" id="CHEBI:29035"/>
    </cofactor>
</comment>
<sequence>MKRLPLRLVTWNVNGLRAFIARKRREHGWRREQLSDDQVLFECFVRELRLAPSGAPPDVICLQELKTRSEDFPDHLARLEHPSYPFWFEGYFSFCASKTQGKTVGYAGVAVYVRCSGRASQFDGCTWEVWRAEEGLTGELPARCLEWPSAPPCARELLERLRSGQISTMRREQQLPTWRALPELHVGDYPEEWSSSGEALGTAEREEHRQLDEEGRALVLDVCGLILVHVYVPNAANEERLFYKQRFLTCLEDRCLHLVRTQNRIVVILGDLNTAHERIDHCNPQEAEREAAKLYPKLLESPSLRKAAAGILTGHPAHAPRFTDGAESEQQSALLGTLLPGSASHTAGVTSRDASAVSTEKVSAPNDRIVFETHPSRVWLHRMLSDDLFRDLFREKWPNRRDAYSCWNTQTQARLTNYGTRIDYILLSCNAGPYLRCTACDLLPNVMGSDHCPCVAELAPVIDTEKWPWTVSNPCVPLRYSYHFHEKQTSLRHIWQNSIRSATGSGKRQRHGLVNRMQQGHLRNEESESVCNVAEESSTQSTEAQLRNETQEALCSVADSDNSLSDHGTKPHRTSVSLVQAIERQVSQKAIQGLAANSPQSIITDAHTAAAAAAASQDAQPQISSDIYSFWKQHQKPELSASEATNSRLSTRTTRAIIAELLTTGQGQESSEQGQLDVSMRSPHLKRSTNALAACKELPVSVPHHMDRLHLEREGRRACSPPVQAAWSAAAHGLPCGSKPCEAPHASEFAAAAAAAAAAAGTPTDTASLPTIGSARTKNATLSKLHEASAGSKEAADPAPASAQQLTLERYIRRTQPQATTTRETPLVVSAQRKLSDPLQADEMSSRPSVRKTDTKAWRALLAVPSADSPRRGTPRCHGHQEPAVLRTVKQGPHRGRQFYVCRRPAGPIERGGRCNFFQWKTALQRESVTATASNSDALVQWDTLPTEPETP</sequence>
<dbReference type="Gramene" id="CMS149CT">
    <property type="protein sequence ID" value="CMS149CT"/>
    <property type="gene ID" value="CMS149C"/>
</dbReference>
<dbReference type="GO" id="GO:0003906">
    <property type="term" value="F:DNA-(apurinic or apyrimidinic site) endonuclease activity"/>
    <property type="evidence" value="ECO:0007669"/>
    <property type="project" value="TreeGrafter"/>
</dbReference>
<evidence type="ECO:0000256" key="10">
    <source>
        <dbReference type="PIRSR" id="PIRSR604808-1"/>
    </source>
</evidence>
<dbReference type="STRING" id="280699.M1VBP0"/>
<evidence type="ECO:0000256" key="2">
    <source>
        <dbReference type="ARBA" id="ARBA00007092"/>
    </source>
</evidence>
<dbReference type="Pfam" id="PF06839">
    <property type="entry name" value="Zn_ribbon_GRF"/>
    <property type="match status" value="1"/>
</dbReference>
<dbReference type="InterPro" id="IPR020847">
    <property type="entry name" value="AP_endonuclease_F1_BS"/>
</dbReference>
<evidence type="ECO:0000256" key="5">
    <source>
        <dbReference type="ARBA" id="ARBA00022771"/>
    </source>
</evidence>
<reference evidence="16 17" key="1">
    <citation type="journal article" date="2004" name="Nature">
        <title>Genome sequence of the ultrasmall unicellular red alga Cyanidioschyzon merolae 10D.</title>
        <authorList>
            <person name="Matsuzaki M."/>
            <person name="Misumi O."/>
            <person name="Shin-i T."/>
            <person name="Maruyama S."/>
            <person name="Takahara M."/>
            <person name="Miyagishima S."/>
            <person name="Mori T."/>
            <person name="Nishida K."/>
            <person name="Yagisawa F."/>
            <person name="Nishida K."/>
            <person name="Yoshida Y."/>
            <person name="Nishimura Y."/>
            <person name="Nakao S."/>
            <person name="Kobayashi T."/>
            <person name="Momoyama Y."/>
            <person name="Higashiyama T."/>
            <person name="Minoda A."/>
            <person name="Sano M."/>
            <person name="Nomoto H."/>
            <person name="Oishi K."/>
            <person name="Hayashi H."/>
            <person name="Ohta F."/>
            <person name="Nishizaka S."/>
            <person name="Haga S."/>
            <person name="Miura S."/>
            <person name="Morishita T."/>
            <person name="Kabeya Y."/>
            <person name="Terasawa K."/>
            <person name="Suzuki Y."/>
            <person name="Ishii Y."/>
            <person name="Asakawa S."/>
            <person name="Takano H."/>
            <person name="Ohta N."/>
            <person name="Kuroiwa H."/>
            <person name="Tanaka K."/>
            <person name="Shimizu N."/>
            <person name="Sugano S."/>
            <person name="Sato N."/>
            <person name="Nozaki H."/>
            <person name="Ogasawara N."/>
            <person name="Kohara Y."/>
            <person name="Kuroiwa T."/>
        </authorList>
    </citation>
    <scope>NUCLEOTIDE SEQUENCE [LARGE SCALE GENOMIC DNA]</scope>
    <source>
        <strain evidence="16 17">10D</strain>
    </source>
</reference>
<dbReference type="HOGENOM" id="CLU_309591_0_0_1"/>
<feature type="active site" description="Proton donor/acceptor" evidence="10">
    <location>
        <position position="271"/>
    </location>
</feature>
<feature type="site" description="Important for catalytic activity" evidence="12">
    <location>
        <position position="423"/>
    </location>
</feature>
<feature type="binding site" evidence="11">
    <location>
        <position position="64"/>
    </location>
    <ligand>
        <name>Mg(2+)</name>
        <dbReference type="ChEBI" id="CHEBI:18420"/>
        <label>1</label>
    </ligand>
</feature>
<keyword evidence="4 11" id="KW-0479">Metal-binding</keyword>
<dbReference type="PROSITE" id="PS51435">
    <property type="entry name" value="AP_NUCLEASE_F1_4"/>
    <property type="match status" value="1"/>
</dbReference>
<dbReference type="GO" id="GO:0008311">
    <property type="term" value="F:double-stranded DNA 3'-5' DNA exonuclease activity"/>
    <property type="evidence" value="ECO:0007669"/>
    <property type="project" value="TreeGrafter"/>
</dbReference>
<keyword evidence="6" id="KW-0378">Hydrolase</keyword>
<dbReference type="GO" id="GO:0008270">
    <property type="term" value="F:zinc ion binding"/>
    <property type="evidence" value="ECO:0007669"/>
    <property type="project" value="UniProtKB-KW"/>
</dbReference>
<feature type="site" description="Interaction with DNA substrate" evidence="12">
    <location>
        <position position="451"/>
    </location>
</feature>
<dbReference type="Proteomes" id="UP000007014">
    <property type="component" value="Chromosome 19"/>
</dbReference>
<feature type="active site" evidence="10">
    <location>
        <position position="231"/>
    </location>
</feature>
<comment type="similarity">
    <text evidence="2">Belongs to the DNA repair enzymes AP/ExoA family.</text>
</comment>
<dbReference type="OrthoDB" id="4354at2759"/>
<keyword evidence="16" id="KW-0456">Lyase</keyword>
<dbReference type="AlphaFoldDB" id="M1VBP0"/>
<organism evidence="16 17">
    <name type="scientific">Cyanidioschyzon merolae (strain NIES-3377 / 10D)</name>
    <name type="common">Unicellular red alga</name>
    <dbReference type="NCBI Taxonomy" id="280699"/>
    <lineage>
        <taxon>Eukaryota</taxon>
        <taxon>Rhodophyta</taxon>
        <taxon>Bangiophyceae</taxon>
        <taxon>Cyanidiales</taxon>
        <taxon>Cyanidiaceae</taxon>
        <taxon>Cyanidioschyzon</taxon>
    </lineage>
</organism>
<dbReference type="PANTHER" id="PTHR22748">
    <property type="entry name" value="AP ENDONUCLEASE"/>
    <property type="match status" value="1"/>
</dbReference>
<evidence type="ECO:0000256" key="13">
    <source>
        <dbReference type="PROSITE-ProRule" id="PRU01343"/>
    </source>
</evidence>
<dbReference type="GO" id="GO:0003677">
    <property type="term" value="F:DNA binding"/>
    <property type="evidence" value="ECO:0007669"/>
    <property type="project" value="InterPro"/>
</dbReference>
<dbReference type="KEGG" id="cme:CYME_CMS149C"/>
<dbReference type="GO" id="GO:0005634">
    <property type="term" value="C:nucleus"/>
    <property type="evidence" value="ECO:0007669"/>
    <property type="project" value="TreeGrafter"/>
</dbReference>
<evidence type="ECO:0000256" key="14">
    <source>
        <dbReference type="SAM" id="MobiDB-lite"/>
    </source>
</evidence>
<keyword evidence="5 13" id="KW-0863">Zinc-finger</keyword>
<evidence type="ECO:0000256" key="12">
    <source>
        <dbReference type="PIRSR" id="PIRSR604808-3"/>
    </source>
</evidence>
<dbReference type="InterPro" id="IPR010666">
    <property type="entry name" value="Znf_GRF"/>
</dbReference>
<dbReference type="PROSITE" id="PS00728">
    <property type="entry name" value="AP_NUCLEASE_F1_3"/>
    <property type="match status" value="1"/>
</dbReference>
<dbReference type="InterPro" id="IPR004808">
    <property type="entry name" value="AP_endonuc_1"/>
</dbReference>
<feature type="active site" description="Proton acceptor" evidence="10">
    <location>
        <position position="451"/>
    </location>
</feature>
<feature type="binding site" evidence="11">
    <location>
        <position position="12"/>
    </location>
    <ligand>
        <name>Mg(2+)</name>
        <dbReference type="ChEBI" id="CHEBI:18420"/>
        <label>1</label>
    </ligand>
</feature>
<dbReference type="Pfam" id="PF03372">
    <property type="entry name" value="Exo_endo_phos"/>
    <property type="match status" value="1"/>
</dbReference>
<dbReference type="GO" id="GO:0016829">
    <property type="term" value="F:lyase activity"/>
    <property type="evidence" value="ECO:0007669"/>
    <property type="project" value="UniProtKB-KW"/>
</dbReference>
<dbReference type="OMA" id="HETPRCK"/>
<evidence type="ECO:0000256" key="8">
    <source>
        <dbReference type="ARBA" id="ARBA00022842"/>
    </source>
</evidence>
<dbReference type="EMBL" id="AP006501">
    <property type="protein sequence ID" value="BAM82774.1"/>
    <property type="molecule type" value="Genomic_DNA"/>
</dbReference>
<dbReference type="GeneID" id="16997214"/>
<dbReference type="InterPro" id="IPR036691">
    <property type="entry name" value="Endo/exonu/phosph_ase_sf"/>
</dbReference>
<comment type="cofactor">
    <cofactor evidence="11">
        <name>Mg(2+)</name>
        <dbReference type="ChEBI" id="CHEBI:18420"/>
    </cofactor>
    <cofactor evidence="11">
        <name>Mn(2+)</name>
        <dbReference type="ChEBI" id="CHEBI:29035"/>
    </cofactor>
    <text evidence="11">Probably binds two magnesium or manganese ions per subunit.</text>
</comment>
<evidence type="ECO:0000313" key="17">
    <source>
        <dbReference type="Proteomes" id="UP000007014"/>
    </source>
</evidence>
<feature type="binding site" evidence="11">
    <location>
        <position position="271"/>
    </location>
    <ligand>
        <name>Mg(2+)</name>
        <dbReference type="ChEBI" id="CHEBI:18420"/>
        <label>1</label>
    </ligand>
</feature>
<dbReference type="PANTHER" id="PTHR22748:SF4">
    <property type="entry name" value="DNA-(APURINIC OR APYRIMIDINIC SITE) ENDONUCLEASE 2"/>
    <property type="match status" value="1"/>
</dbReference>
<reference evidence="16 17" key="2">
    <citation type="journal article" date="2007" name="BMC Biol.">
        <title>A 100%-complete sequence reveals unusually simple genomic features in the hot-spring red alga Cyanidioschyzon merolae.</title>
        <authorList>
            <person name="Nozaki H."/>
            <person name="Takano H."/>
            <person name="Misumi O."/>
            <person name="Terasawa K."/>
            <person name="Matsuzaki M."/>
            <person name="Maruyama S."/>
            <person name="Nishida K."/>
            <person name="Yagisawa F."/>
            <person name="Yoshida Y."/>
            <person name="Fujiwara T."/>
            <person name="Takio S."/>
            <person name="Tamura K."/>
            <person name="Chung S.J."/>
            <person name="Nakamura S."/>
            <person name="Kuroiwa H."/>
            <person name="Tanaka K."/>
            <person name="Sato N."/>
            <person name="Kuroiwa T."/>
        </authorList>
    </citation>
    <scope>NUCLEOTIDE SEQUENCE [LARGE SCALE GENOMIC DNA]</scope>
    <source>
        <strain evidence="16 17">10D</strain>
    </source>
</reference>
<evidence type="ECO:0000256" key="4">
    <source>
        <dbReference type="ARBA" id="ARBA00022723"/>
    </source>
</evidence>
<feature type="binding site" evidence="11">
    <location>
        <position position="450"/>
    </location>
    <ligand>
        <name>Mg(2+)</name>
        <dbReference type="ChEBI" id="CHEBI:18420"/>
        <label>1</label>
    </ligand>
</feature>
<evidence type="ECO:0000256" key="1">
    <source>
        <dbReference type="ARBA" id="ARBA00001936"/>
    </source>
</evidence>
<evidence type="ECO:0000256" key="7">
    <source>
        <dbReference type="ARBA" id="ARBA00022833"/>
    </source>
</evidence>
<proteinExistence type="inferred from homology"/>
<accession>M1VBP0</accession>
<feature type="region of interest" description="Disordered" evidence="14">
    <location>
        <begin position="784"/>
        <end position="803"/>
    </location>
</feature>
<keyword evidence="17" id="KW-1185">Reference proteome</keyword>
<keyword evidence="7" id="KW-0862">Zinc</keyword>
<evidence type="ECO:0000259" key="15">
    <source>
        <dbReference type="PROSITE" id="PS51999"/>
    </source>
</evidence>
<evidence type="ECO:0000256" key="9">
    <source>
        <dbReference type="ARBA" id="ARBA00023242"/>
    </source>
</evidence>
<dbReference type="InterPro" id="IPR005135">
    <property type="entry name" value="Endo/exonuclease/phosphatase"/>
</dbReference>
<keyword evidence="11" id="KW-0464">Manganese</keyword>